<gene>
    <name evidence="1" type="ORF">DVB73_10090</name>
</gene>
<proteinExistence type="predicted"/>
<organism evidence="1 2">
    <name type="scientific">Pseudomonas plecoglossicida</name>
    <dbReference type="NCBI Taxonomy" id="70775"/>
    <lineage>
        <taxon>Bacteria</taxon>
        <taxon>Pseudomonadati</taxon>
        <taxon>Pseudomonadota</taxon>
        <taxon>Gammaproteobacteria</taxon>
        <taxon>Pseudomonadales</taxon>
        <taxon>Pseudomonadaceae</taxon>
        <taxon>Pseudomonas</taxon>
    </lineage>
</organism>
<reference evidence="1 2" key="1">
    <citation type="submission" date="2018-07" db="EMBL/GenBank/DDBJ databases">
        <title>Complete genome sequence of a Pseudomonas plecoglossicida strain pathogenic to the marine fish, Larimichthys crocea.</title>
        <authorList>
            <person name="Tao Z."/>
        </authorList>
    </citation>
    <scope>NUCLEOTIDE SEQUENCE [LARGE SCALE GENOMIC DNA]</scope>
    <source>
        <strain evidence="1 2">XSDHY-P</strain>
    </source>
</reference>
<sequence length="184" mass="20688">MLPSLSEKELDRLEDLLITYGNDYSVLNLAELNGFFTALASSPTQVIPEQWLPTVAGGKVPKFKKPAHEEAYTALMLRYAHQVAEQLAENLEGFEPMFEASEAEEGPAIIMEEWCFGYMRGTQVAAWDELPAEQDALLRAISLHGLEDNFEVLDAMSFSELQACVPQVVEAAKGLYRYQRQQRN</sequence>
<dbReference type="EMBL" id="CP031146">
    <property type="protein sequence ID" value="AXM96104.1"/>
    <property type="molecule type" value="Genomic_DNA"/>
</dbReference>
<evidence type="ECO:0000313" key="2">
    <source>
        <dbReference type="Proteomes" id="UP000256503"/>
    </source>
</evidence>
<dbReference type="InterPro" id="IPR011978">
    <property type="entry name" value="YgfB-like"/>
</dbReference>
<protein>
    <submittedName>
        <fullName evidence="1">YecA family protein</fullName>
    </submittedName>
</protein>
<name>A0AAD0VSF0_PSEDL</name>
<dbReference type="GeneID" id="49613766"/>
<dbReference type="SUPFAM" id="SSF101327">
    <property type="entry name" value="YgfB-like"/>
    <property type="match status" value="1"/>
</dbReference>
<evidence type="ECO:0000313" key="1">
    <source>
        <dbReference type="EMBL" id="AXM96104.1"/>
    </source>
</evidence>
<dbReference type="NCBIfam" id="NF007704">
    <property type="entry name" value="PRK10396.1"/>
    <property type="match status" value="1"/>
</dbReference>
<dbReference type="NCBIfam" id="TIGR02292">
    <property type="entry name" value="ygfB_yecA"/>
    <property type="match status" value="1"/>
</dbReference>
<dbReference type="AlphaFoldDB" id="A0AAD0VSF0"/>
<dbReference type="Proteomes" id="UP000256503">
    <property type="component" value="Chromosome"/>
</dbReference>
<accession>A0AAD0VSF0</accession>
<dbReference type="Pfam" id="PF03695">
    <property type="entry name" value="UPF0149"/>
    <property type="match status" value="1"/>
</dbReference>
<dbReference type="InterPro" id="IPR036255">
    <property type="entry name" value="YgfB-like_sf"/>
</dbReference>
<dbReference type="Gene3D" id="1.20.120.740">
    <property type="entry name" value="YgfB uncharacterised protein family UPF0149, PF03695"/>
    <property type="match status" value="1"/>
</dbReference>
<dbReference type="RefSeq" id="WP_016391640.1">
    <property type="nucleotide sequence ID" value="NZ_BSOM01000018.1"/>
</dbReference>